<comment type="subunit">
    <text evidence="6">Tightly associated with the cellulose synthase catalytic subunit.</text>
</comment>
<evidence type="ECO:0000256" key="6">
    <source>
        <dbReference type="RuleBase" id="RU365021"/>
    </source>
</evidence>
<comment type="pathway">
    <text evidence="6">Glycan metabolism; bacterial cellulose biosynthesis.</text>
</comment>
<dbReference type="InterPro" id="IPR018513">
    <property type="entry name" value="Cell_synthase_bac"/>
</dbReference>
<keyword evidence="6" id="KW-0997">Cell inner membrane</keyword>
<protein>
    <recommendedName>
        <fullName evidence="6">Cyclic di-GMP-binding protein</fullName>
    </recommendedName>
    <alternativeName>
        <fullName evidence="6">Cellulose synthase regulatory subunit</fullName>
    </alternativeName>
</protein>
<feature type="chain" id="PRO_5015214296" description="Cyclic di-GMP-binding protein" evidence="6">
    <location>
        <begin position="23"/>
        <end position="749"/>
    </location>
</feature>
<evidence type="ECO:0000256" key="5">
    <source>
        <dbReference type="ARBA" id="ARBA00023136"/>
    </source>
</evidence>
<evidence type="ECO:0000256" key="4">
    <source>
        <dbReference type="ARBA" id="ARBA00022989"/>
    </source>
</evidence>
<dbReference type="OrthoDB" id="7615145at2"/>
<feature type="region of interest" description="Disordered" evidence="7">
    <location>
        <begin position="26"/>
        <end position="60"/>
    </location>
</feature>
<keyword evidence="3 6" id="KW-0812">Transmembrane</keyword>
<dbReference type="STRING" id="361041.VW35_19665"/>
<dbReference type="GO" id="GO:0030244">
    <property type="term" value="P:cellulose biosynthetic process"/>
    <property type="evidence" value="ECO:0007669"/>
    <property type="project" value="UniProtKB-KW"/>
</dbReference>
<gene>
    <name evidence="8" type="ORF">VW35_19665</name>
</gene>
<dbReference type="PATRIC" id="fig|361041.3.peg.3351"/>
<feature type="signal peptide" evidence="6">
    <location>
        <begin position="1"/>
        <end position="22"/>
    </location>
</feature>
<comment type="function">
    <text evidence="6">Binds the cellulose synthase activator, bis-(3'-5') cyclic diguanylic acid (c-di-GMP).</text>
</comment>
<dbReference type="PANTHER" id="PTHR39083:SF1">
    <property type="entry name" value="CYCLIC DI-GMP-BINDING PROTEIN"/>
    <property type="match status" value="1"/>
</dbReference>
<sequence>MTIKPALLASVALLALSAGVSAQQPAPFDMSPESGLVTKPADPAPATPATPAEAQPAAPQGFTRYLLPTGNLRLEGEESKDGVVVYLTDAQAAAPAKLQFSYLNALVVAPEVSNLRIRVNQTDITTAQIASSSAPTLVSAEIPAGILRAGANVVEFRASQRHRTDCTVDSTYELWTEIASDSAQLIFEGTGLDRLDQLAELGAVGVDATGNTTLRLLAPDTADPAAKATMLRLVQQIGLALRTPKLTISFADAPSAAQEPGILDVAIMPAAELPAAYDAARAQSSSGPLAAMLPVASGANTLVISGPTWDAIARAGDALVAAAPITPERPRYDLPSPTPMMQGDSSVTLSGLGVDSLEFNGRRYATNLQFELPADFYGYRYGELELVLDAAYSSDVLPGSEIDIYTNGEIASATPLLRTDGGALKDTRIRIPMTNLRPGRNVATLSVNLQTRSDASCAAGWTGSSPVRFVLSNASALRLPDYARAVTMPDLQVLTGTAWPYVNDTAVPIAIGQGEESMVSALMFAARIATASGNIINFSVVPDAELSAESDAFIVMPTTAISPLNLSRTGVGTGASSAQRNDEALLDQFATNEPGGPFAGQVQWLLETVGLNLTDLRVLPTPDQPYQPPADAVVVSQMRQPEGGLWTTLTAATGATLVSGTERLLDTDTWRQIGGRVSAIAPRDERVTTIAANNVTIVPDEPMSILNARRVAANWFSGNIVYFALAIVVGGILLMFATSRLLTRIGRPS</sequence>
<accession>A0A0F5L178</accession>
<feature type="transmembrane region" description="Helical" evidence="6">
    <location>
        <begin position="720"/>
        <end position="742"/>
    </location>
</feature>
<comment type="similarity">
    <text evidence="6">Belongs to the AcsB/BcsB family.</text>
</comment>
<feature type="compositionally biased region" description="Low complexity" evidence="7">
    <location>
        <begin position="49"/>
        <end position="60"/>
    </location>
</feature>
<dbReference type="PANTHER" id="PTHR39083">
    <property type="entry name" value="CYCLIC DI-GMP-BINDING PROTEIN"/>
    <property type="match status" value="1"/>
</dbReference>
<dbReference type="EMBL" id="LAJG01000048">
    <property type="protein sequence ID" value="KKB75960.1"/>
    <property type="molecule type" value="Genomic_DNA"/>
</dbReference>
<proteinExistence type="inferred from homology"/>
<keyword evidence="6" id="KW-0135">Cellulose biosynthesis</keyword>
<keyword evidence="6" id="KW-0732">Signal</keyword>
<dbReference type="GO" id="GO:0005886">
    <property type="term" value="C:plasma membrane"/>
    <property type="evidence" value="ECO:0007669"/>
    <property type="project" value="UniProtKB-SubCell"/>
</dbReference>
<keyword evidence="6" id="KW-0973">c-di-GMP</keyword>
<reference evidence="8 9" key="1">
    <citation type="submission" date="2015-03" db="EMBL/GenBank/DDBJ databases">
        <authorList>
            <person name="Hassan Y.I."/>
            <person name="Lepp D."/>
            <person name="Zhou T."/>
        </authorList>
    </citation>
    <scope>NUCLEOTIDE SEQUENCE [LARGE SCALE GENOMIC DNA]</scope>
    <source>
        <strain evidence="8 9">GH2-10</strain>
    </source>
</reference>
<keyword evidence="9" id="KW-1185">Reference proteome</keyword>
<name>A0A0F5L178_9HYPH</name>
<dbReference type="UniPathway" id="UPA00694"/>
<keyword evidence="5 6" id="KW-0472">Membrane</keyword>
<evidence type="ECO:0000256" key="1">
    <source>
        <dbReference type="ARBA" id="ARBA00004162"/>
    </source>
</evidence>
<keyword evidence="2 6" id="KW-1003">Cell membrane</keyword>
<evidence type="ECO:0000256" key="2">
    <source>
        <dbReference type="ARBA" id="ARBA00022475"/>
    </source>
</evidence>
<dbReference type="Gene3D" id="2.60.120.260">
    <property type="entry name" value="Galactose-binding domain-like"/>
    <property type="match status" value="2"/>
</dbReference>
<evidence type="ECO:0000313" key="9">
    <source>
        <dbReference type="Proteomes" id="UP000033514"/>
    </source>
</evidence>
<organism evidence="8 9">
    <name type="scientific">Devosia soli</name>
    <dbReference type="NCBI Taxonomy" id="361041"/>
    <lineage>
        <taxon>Bacteria</taxon>
        <taxon>Pseudomonadati</taxon>
        <taxon>Pseudomonadota</taxon>
        <taxon>Alphaproteobacteria</taxon>
        <taxon>Hyphomicrobiales</taxon>
        <taxon>Devosiaceae</taxon>
        <taxon>Devosia</taxon>
    </lineage>
</organism>
<keyword evidence="4 6" id="KW-1133">Transmembrane helix</keyword>
<evidence type="ECO:0000256" key="7">
    <source>
        <dbReference type="SAM" id="MobiDB-lite"/>
    </source>
</evidence>
<dbReference type="Proteomes" id="UP000033514">
    <property type="component" value="Unassembled WGS sequence"/>
</dbReference>
<comment type="subcellular location">
    <subcellularLocation>
        <location evidence="6">Cell inner membrane</location>
    </subcellularLocation>
    <subcellularLocation>
        <location evidence="1">Cell membrane</location>
        <topology evidence="1">Single-pass membrane protein</topology>
    </subcellularLocation>
</comment>
<comment type="caution">
    <text evidence="8">The sequence shown here is derived from an EMBL/GenBank/DDBJ whole genome shotgun (WGS) entry which is preliminary data.</text>
</comment>
<dbReference type="Pfam" id="PF03170">
    <property type="entry name" value="BcsB"/>
    <property type="match status" value="1"/>
</dbReference>
<dbReference type="GO" id="GO:0006011">
    <property type="term" value="P:UDP-alpha-D-glucose metabolic process"/>
    <property type="evidence" value="ECO:0007669"/>
    <property type="project" value="InterPro"/>
</dbReference>
<evidence type="ECO:0000313" key="8">
    <source>
        <dbReference type="EMBL" id="KKB75960.1"/>
    </source>
</evidence>
<dbReference type="RefSeq" id="WP_046144775.1">
    <property type="nucleotide sequence ID" value="NZ_LAJG01000048.1"/>
</dbReference>
<evidence type="ECO:0000256" key="3">
    <source>
        <dbReference type="ARBA" id="ARBA00022692"/>
    </source>
</evidence>
<dbReference type="AlphaFoldDB" id="A0A0F5L178"/>